<dbReference type="InterPro" id="IPR000120">
    <property type="entry name" value="Amidase"/>
</dbReference>
<dbReference type="Proteomes" id="UP001185873">
    <property type="component" value="Unassembled WGS sequence"/>
</dbReference>
<evidence type="ECO:0000313" key="5">
    <source>
        <dbReference type="EMBL" id="MDV6298609.1"/>
    </source>
</evidence>
<dbReference type="GO" id="GO:0004040">
    <property type="term" value="F:amidase activity"/>
    <property type="evidence" value="ECO:0007669"/>
    <property type="project" value="UniProtKB-EC"/>
</dbReference>
<dbReference type="AlphaFoldDB" id="A0AAE4QUS4"/>
<comment type="similarity">
    <text evidence="2">Belongs to the amidase family.</text>
</comment>
<evidence type="ECO:0000259" key="4">
    <source>
        <dbReference type="Pfam" id="PF01425"/>
    </source>
</evidence>
<feature type="domain" description="Amidase" evidence="4">
    <location>
        <begin position="54"/>
        <end position="453"/>
    </location>
</feature>
<dbReference type="EC" id="3.5.1.4" evidence="3"/>
<proteinExistence type="inferred from homology"/>
<dbReference type="PANTHER" id="PTHR11895">
    <property type="entry name" value="TRANSAMIDASE"/>
    <property type="match status" value="1"/>
</dbReference>
<reference evidence="5" key="1">
    <citation type="submission" date="2023-10" db="EMBL/GenBank/DDBJ databases">
        <title>Development of a sustainable strategy for remediation of hydrocarbon-contaminated territories based on the waste exchange concept.</title>
        <authorList>
            <person name="Krivoruchko A."/>
        </authorList>
    </citation>
    <scope>NUCLEOTIDE SEQUENCE</scope>
    <source>
        <strain evidence="5">IEGM 1175</strain>
    </source>
</reference>
<evidence type="ECO:0000256" key="2">
    <source>
        <dbReference type="ARBA" id="ARBA00009199"/>
    </source>
</evidence>
<comment type="caution">
    <text evidence="5">The sequence shown here is derived from an EMBL/GenBank/DDBJ whole genome shotgun (WGS) entry which is preliminary data.</text>
</comment>
<dbReference type="SUPFAM" id="SSF75304">
    <property type="entry name" value="Amidase signature (AS) enzymes"/>
    <property type="match status" value="1"/>
</dbReference>
<dbReference type="RefSeq" id="WP_317468956.1">
    <property type="nucleotide sequence ID" value="NZ_JAWLKJ010000001.1"/>
</dbReference>
<dbReference type="InterPro" id="IPR036928">
    <property type="entry name" value="AS_sf"/>
</dbReference>
<dbReference type="InterPro" id="IPR020556">
    <property type="entry name" value="Amidase_CS"/>
</dbReference>
<dbReference type="PANTHER" id="PTHR11895:SF7">
    <property type="entry name" value="GLUTAMYL-TRNA(GLN) AMIDOTRANSFERASE SUBUNIT A, MITOCHONDRIAL"/>
    <property type="match status" value="1"/>
</dbReference>
<protein>
    <recommendedName>
        <fullName evidence="3">amidase</fullName>
        <ecNumber evidence="3">3.5.1.4</ecNumber>
    </recommendedName>
</protein>
<dbReference type="InterPro" id="IPR023631">
    <property type="entry name" value="Amidase_dom"/>
</dbReference>
<evidence type="ECO:0000256" key="3">
    <source>
        <dbReference type="ARBA" id="ARBA00012922"/>
    </source>
</evidence>
<dbReference type="Pfam" id="PF01425">
    <property type="entry name" value="Amidase"/>
    <property type="match status" value="1"/>
</dbReference>
<organism evidence="5 6">
    <name type="scientific">Dietzia maris</name>
    <dbReference type="NCBI Taxonomy" id="37915"/>
    <lineage>
        <taxon>Bacteria</taxon>
        <taxon>Bacillati</taxon>
        <taxon>Actinomycetota</taxon>
        <taxon>Actinomycetes</taxon>
        <taxon>Mycobacteriales</taxon>
        <taxon>Dietziaceae</taxon>
        <taxon>Dietzia</taxon>
    </lineage>
</organism>
<dbReference type="Gene3D" id="3.90.1300.10">
    <property type="entry name" value="Amidase signature (AS) domain"/>
    <property type="match status" value="1"/>
</dbReference>
<accession>A0AAE4QUS4</accession>
<dbReference type="EMBL" id="JAWLKJ010000001">
    <property type="protein sequence ID" value="MDV6298609.1"/>
    <property type="molecule type" value="Genomic_DNA"/>
</dbReference>
<gene>
    <name evidence="5" type="ORF">R3P82_05740</name>
</gene>
<comment type="catalytic activity">
    <reaction evidence="1">
        <text>a monocarboxylic acid amide + H2O = a monocarboxylate + NH4(+)</text>
        <dbReference type="Rhea" id="RHEA:12020"/>
        <dbReference type="ChEBI" id="CHEBI:15377"/>
        <dbReference type="ChEBI" id="CHEBI:28938"/>
        <dbReference type="ChEBI" id="CHEBI:35757"/>
        <dbReference type="ChEBI" id="CHEBI:83628"/>
        <dbReference type="EC" id="3.5.1.4"/>
    </reaction>
</comment>
<evidence type="ECO:0000256" key="1">
    <source>
        <dbReference type="ARBA" id="ARBA00001311"/>
    </source>
</evidence>
<name>A0AAE4QUS4_9ACTN</name>
<evidence type="ECO:0000313" key="6">
    <source>
        <dbReference type="Proteomes" id="UP001185873"/>
    </source>
</evidence>
<dbReference type="PROSITE" id="PS00571">
    <property type="entry name" value="AMIDASES"/>
    <property type="match status" value="1"/>
</dbReference>
<sequence>MNFEEYSAQDATGLAAMVAAGEVTADELATLATEGIKAVNEQINAVASGPFDSPLDYASDGTFAGVPFVIKDLVCHAEGVPTRMGTRMLADGLTPPSDTHLMERFRASGLATVASTTTPEFGYSANTEALVYGSTRNPWDTSRSPGGSSGGSAALVATGAVPVAHANDGGGSIRIPAAVNGLVGLKPSRGRVPIGPDVDGNALSGMAIEFAVTRSVRDAAALLDEVAVSFPGDRFIIAPPERPWAQEVGADPGTLRIALHTDTWSGTAVDPEVVAATEQVARTLEEAGHHVERATPTFDWDEFLEATAKAWAAFLAESVAGVEAMSGKTAGPDNLEATTWACVQYGRSLSVLEMAAANATFNAISREVGQFFQSYDVLLTPTTNHPAMELGYLDANADLDALGWTRRIFEAFSFTPLFNTTGTPAISLPLVESRGGLPIGVQLAGSMCSESMLVRLAAQLETAMPWASRRPGVHVSNV</sequence>